<proteinExistence type="predicted"/>
<comment type="caution">
    <text evidence="8">The sequence shown here is derived from an EMBL/GenBank/DDBJ whole genome shotgun (WGS) entry which is preliminary data.</text>
</comment>
<feature type="region of interest" description="Disordered" evidence="5">
    <location>
        <begin position="3231"/>
        <end position="3274"/>
    </location>
</feature>
<name>A0ABW5P1K0_9DEIO</name>
<dbReference type="Pfam" id="PF04357">
    <property type="entry name" value="TamB"/>
    <property type="match status" value="1"/>
</dbReference>
<evidence type="ECO:0000256" key="4">
    <source>
        <dbReference type="ARBA" id="ARBA00023136"/>
    </source>
</evidence>
<feature type="compositionally biased region" description="Low complexity" evidence="5">
    <location>
        <begin position="2944"/>
        <end position="2971"/>
    </location>
</feature>
<gene>
    <name evidence="8" type="ORF">ACFSR9_06070</name>
</gene>
<feature type="transmembrane region" description="Helical" evidence="6">
    <location>
        <begin position="37"/>
        <end position="58"/>
    </location>
</feature>
<protein>
    <submittedName>
        <fullName evidence="8">Translocation/assembly module TamB domain-containing protein</fullName>
    </submittedName>
</protein>
<evidence type="ECO:0000256" key="5">
    <source>
        <dbReference type="SAM" id="MobiDB-lite"/>
    </source>
</evidence>
<dbReference type="RefSeq" id="WP_386844043.1">
    <property type="nucleotide sequence ID" value="NZ_JBHUMK010000022.1"/>
</dbReference>
<evidence type="ECO:0000256" key="3">
    <source>
        <dbReference type="ARBA" id="ARBA00022989"/>
    </source>
</evidence>
<feature type="compositionally biased region" description="Low complexity" evidence="5">
    <location>
        <begin position="3240"/>
        <end position="3251"/>
    </location>
</feature>
<evidence type="ECO:0000256" key="2">
    <source>
        <dbReference type="ARBA" id="ARBA00022692"/>
    </source>
</evidence>
<keyword evidence="9" id="KW-1185">Reference proteome</keyword>
<dbReference type="EMBL" id="JBHUMK010000022">
    <property type="protein sequence ID" value="MFD2609009.1"/>
    <property type="molecule type" value="Genomic_DNA"/>
</dbReference>
<keyword evidence="3 6" id="KW-1133">Transmembrane helix</keyword>
<feature type="region of interest" description="Disordered" evidence="5">
    <location>
        <begin position="1"/>
        <end position="36"/>
    </location>
</feature>
<keyword evidence="2 6" id="KW-0812">Transmembrane</keyword>
<sequence length="3586" mass="364155">MTLPPSAMPDPAPTPDASPPPSSQRPTPEQPRRKRPVWPWGVLGGALLLGTLVAYSPALIGGQVLSRIGEDLGVRADGVGGPLWSPSLRGAVVKQPGLSVTAGRANINVASVNPVTRTIRLNVSVNDARVNLKLAELLGGGQGGGGAAGGWKVLLNRVDVRNTQVSVDGQGINIPNGNFTVQPGRNGALAVRGRTEEGELNADVQVRQSAAQTQEYVVDLDADARVLNHYWPGVTAGRMTGRYVLGDGPVQGKLNLRGGALRVPDAGFVTVTDISGHATHEGDHVSLTLDGQGWNGPVHAQGGAYLKAGQENWTVTADASPTLKGLAEALGTTASGPGAGGQGAMKLRVTAGGWSTVRVKGYVKAPEGNFSGVPFRAAQAEYTFLNRDGESAPQTNDLAFSAQTELAGTQKLSGRWALGREGRVSWAGDFAGKPLAASGAIDEKNLVALSGQALGGPMTGTFALDGARVNAVLNPDYGGVRARVAVRGQPDDLRATVTGGVAGPYPLAGEAHLTAQGLRADLGPLKLNLDRNFKGVWEARSLSGAGVTLDGSGALDLPGGLLSGQLAAQVPGVEERLSGPLSINFARQTGVYSPGAQRLTWNGQTFGLNARNLRVAGGASVSGALNVSTDLKATGQLTAQGNGYDVHATALGQQVALKGTLAGKPLDARAVLDGGNVLAVTGEALGGPLSGRYDLQAGTLRAELNPEFGGASARVDLAGTPDDLNAVISGGQVGPFALSGQARLTGTGLTAELSSGESGRLNLNLNLNPQFRGSWQAQNLIGAGVTLGGSGRLDLAGGALSGTLKAAVPGLDAPLSGPLSVNFARQTGVYSPGAQRLTWNGQTFGLNARNLKVAGGVNVSGALNVTTDLNVTGQLTAEARGVRVLARGLGQTATLRGTVGGVTVLADADLRAPFRTAARVQGANIGGVLNLTDGGGVAFTLNTAGSVARGTVDGEHWNATGRVNLAALRPLLEPLSDVRGLAGTLDLNLKGLGGSARLNATGKVSGQAAQVQGVLTRAGGAANADLNLTAAGASAHLAGRVYPDVNMRGAVQAQGEGQPQTLGAALSGDYGALNARLTGRTTALTLGGASFPAQALDLSGTLTPKLSARGRWGDLNLGYDAATGRLNVAGAQALTVAGQAARLTGRASWAPGFVGEVDARVGVSADGEQYTADLRGPWKALSLTARSTNGLRARGTASLPEARYDLAVRGPLPGGLSVDGRVTGTGAEPRGTLNVYDGAGGSARVALRGLSDFEVKAADLSLGGQRLAGTLSARGGTLNGTLRAGPLTVVARNGGLTATGELAGHRVQAVGRVRLPSGNAALDVSGLKVNVSGPYLSAQASGTLDRLSGSLRLHEQRLGAAPAQLTLPAQVFPLRASVTAARVQVGGLTYQGGAWAGTQNARYALNGQAGVVRLAGAGDVLAALPSGPLGGRVQVLPRLGGAVTASLSPVLANLPASVRREVVPGQLVAALSTSGVTLTNTGTLYQRQPLRLNARVAWGERLSMQGVLTHPGSRVPLLYDGRSLTVRGAALDARTLRPFLSGDLAGMQGALNLDLSVPDLNPERASGRARVKLSAAGGRAAGTLSLSRGQLSADLTSTLSDMAVRVAGPLYPQANAAIVVEDVRGTLTGNARQTLTLRAAGSYAGKALNLTAQASGLTNNAGRVSVSGTVAGVTLDLSAAQGAGSGLGAWRTQGQLLVPDLQPLAGVAGTVSASLGGSLADLRLNASGNAAGARFTAPASFRGGVLRVDNLTAQLDAGQVRASGTLFPALKLDAKATLLQGLPGRYTAQVGGTFSKLRADVQGVLASTGTGLQAGGSRVTGQLLGQDWKLNFAGVPLSGTARGQLGQNALAGLLDAQLRLNTTFVSGTDSVRLDGPLGWNARRGWSGKVHAVGGVAGSPLDAYLDGVAGTLNVVARVGEGARHSGMTGRLPASLPFRPGGTLNLQAFDVGALWQRAGQVRLTGNVALGGSWNRPEATFAGAVQDTQNELSGDLGLSYRAGELSARLAGPNVTGGGVLALENGRYDLTLNSGPVTLARLLPDGLDVQRLNFAGSLEARGTLARGPERVVARNLALRGEQTQAGPFSLYGSATYTPDTLDAALSGSLRGGTFRAQGALPAGVRVTVQDVNTEYPGAASLGKGSASADLLLRGALADPTVEGTVTARTDTLDAQATLSGRLRDPRLNARVALKGEASGTVYVQASGLDAARGTVDARVYGSARQGGNAATFDLQGQWPNLRGEVQARLDGVQEPVTLTGNGRGGYHLFGGTLGGGDLELTATRGFVPEVRGKLSLTPLPLLGGSGALEVGASLSGPLSAPKLTGTVQSRNAALGGVTLTDVQGVFGGPLNDLSGTLRQGERTVATFQGDTLRLTDLRGAGAGSKLSATGTARLDGTADLNLSASGTLGASVQARYANRTLAAQGRVQGPQGFVAALDVRGSEEAGWSGVARVTGGPEGGLTSPAVLNLSGDFAHPLLSGQAGVLGAGARVVASGTGVNVRLVDGPAANASGALDLRPDATGAWKWGGAVSLSRPELSLSLTPSGPLDDPNVTLSLRRGEWRASGSASLKAANLSVTDGEKQGTVVWNTPALTADLPGLNLARLGIAGVGGTLTASGSVSTETQDGHVDLRVTDLITPAKVPYLGVALRGTLTGNVTLRGGKPSLNATAALSTGTLNLSAAQGAGGQWTGRVTGRVQAPTSALGQPPTGTPGQLGVDVTADTGGLNGTLSARRYPLDLMGQTLQLDGAVRLLGQTFAADLTALNTVQSRAAGTVRLEASGGLADVLPGLAGTLPLRPTEEGYALNATLDDLEVADLNIAPGLSGPVSGSATLRDGGGTFTLQAPTLNIGPKVLPARLTGTQVGGDWRIGGFLGQSSFTGGLSGGEVFGQGDLRALPLGAVVAAVAGTSPGEGVVTGVARFRFPLADPLAGSATVVAERIRVSTSPLEGTATQGAATTGRSPAAPSTATPTTPAETLTGTGTLDFANRELRNIDVQLSGAGTWDVRGGYTREKVDLSAQFTGTTFTPVLRLIPGLAPLDPELKGTLTVSAAGTYDRPRGVLRAQNLSGSVAGLSLNIPSFSGDLPDSGAFTGGGRVRTGGTVGSDGEVTLAGQLTLGDLSKTVVKFSGLLAPQALGALPNSTVTLSQTPQNAWRVDAQSRSTNPVTGAGTLTLAGTVAPRWNLDLTARNYNLPLAVIYGRESALNADVHAEDDGELIHVRGAAEFARLTLGRVNAPDVLPAPGQSRTDTSGRTTDSYASPLPPELTEFPKPAAPEGEAPARPALPLLERLVFEDIPIRAPNGIRVDENLARAEFSGNLLLSGTGARPLVRGDITAQRGTLFLRENEFTITQGDVKFTGDGLYPRFDITANGTVPYTDPARNTTQRVPITLKVSGDFVARTGGQTVLDLTTTLTCTAESSSCTDPATGAPYTEAELYALVATGVPNLTALPGNLGALGSSALQTALNVFVLGELERSIARAFGLDVFRFTPQLSGLDGSLGATFTVGSYVTRELYLQYQVDLTGKGLIDATYSTPDNRFTFRVSTPLTGLDLQSIRPSFSAGYNLNNRTSVSLGVETNDQSTKLKFGVNFRF</sequence>
<evidence type="ECO:0000256" key="1">
    <source>
        <dbReference type="ARBA" id="ARBA00004167"/>
    </source>
</evidence>
<feature type="domain" description="Translocation and assembly module TamB C-terminal" evidence="7">
    <location>
        <begin position="3161"/>
        <end position="3585"/>
    </location>
</feature>
<accession>A0ABW5P1K0</accession>
<organism evidence="8 9">
    <name type="scientific">Deinococcus taklimakanensis</name>
    <dbReference type="NCBI Taxonomy" id="536443"/>
    <lineage>
        <taxon>Bacteria</taxon>
        <taxon>Thermotogati</taxon>
        <taxon>Deinococcota</taxon>
        <taxon>Deinococci</taxon>
        <taxon>Deinococcales</taxon>
        <taxon>Deinococcaceae</taxon>
        <taxon>Deinococcus</taxon>
    </lineage>
</organism>
<evidence type="ECO:0000313" key="8">
    <source>
        <dbReference type="EMBL" id="MFD2609009.1"/>
    </source>
</evidence>
<feature type="compositionally biased region" description="Low complexity" evidence="5">
    <location>
        <begin position="2699"/>
        <end position="2711"/>
    </location>
</feature>
<feature type="region of interest" description="Disordered" evidence="5">
    <location>
        <begin position="2941"/>
        <end position="2971"/>
    </location>
</feature>
<keyword evidence="4 6" id="KW-0472">Membrane</keyword>
<reference evidence="9" key="1">
    <citation type="journal article" date="2019" name="Int. J. Syst. Evol. Microbiol.">
        <title>The Global Catalogue of Microorganisms (GCM) 10K type strain sequencing project: providing services to taxonomists for standard genome sequencing and annotation.</title>
        <authorList>
            <consortium name="The Broad Institute Genomics Platform"/>
            <consortium name="The Broad Institute Genome Sequencing Center for Infectious Disease"/>
            <person name="Wu L."/>
            <person name="Ma J."/>
        </authorList>
    </citation>
    <scope>NUCLEOTIDE SEQUENCE [LARGE SCALE GENOMIC DNA]</scope>
    <source>
        <strain evidence="9">KCTC 33842</strain>
    </source>
</reference>
<comment type="subcellular location">
    <subcellularLocation>
        <location evidence="1">Membrane</location>
        <topology evidence="1">Single-pass membrane protein</topology>
    </subcellularLocation>
</comment>
<feature type="compositionally biased region" description="Pro residues" evidence="5">
    <location>
        <begin position="1"/>
        <end position="23"/>
    </location>
</feature>
<evidence type="ECO:0000256" key="6">
    <source>
        <dbReference type="SAM" id="Phobius"/>
    </source>
</evidence>
<evidence type="ECO:0000313" key="9">
    <source>
        <dbReference type="Proteomes" id="UP001597475"/>
    </source>
</evidence>
<feature type="region of interest" description="Disordered" evidence="5">
    <location>
        <begin position="2694"/>
        <end position="2715"/>
    </location>
</feature>
<evidence type="ECO:0000259" key="7">
    <source>
        <dbReference type="Pfam" id="PF04357"/>
    </source>
</evidence>
<dbReference type="InterPro" id="IPR007452">
    <property type="entry name" value="TamB_C"/>
</dbReference>
<dbReference type="Proteomes" id="UP001597475">
    <property type="component" value="Unassembled WGS sequence"/>
</dbReference>